<dbReference type="GO" id="GO:0032324">
    <property type="term" value="P:molybdopterin cofactor biosynthetic process"/>
    <property type="evidence" value="ECO:0007669"/>
    <property type="project" value="UniProtKB-ARBA"/>
</dbReference>
<dbReference type="GO" id="GO:0003824">
    <property type="term" value="F:catalytic activity"/>
    <property type="evidence" value="ECO:0007669"/>
    <property type="project" value="InterPro"/>
</dbReference>
<dbReference type="SFLD" id="SFLDS00029">
    <property type="entry name" value="Radical_SAM"/>
    <property type="match status" value="1"/>
</dbReference>
<comment type="cofactor">
    <cofactor evidence="1">
        <name>[4Fe-4S] cluster</name>
        <dbReference type="ChEBI" id="CHEBI:49883"/>
    </cofactor>
</comment>
<dbReference type="InterPro" id="IPR000385">
    <property type="entry name" value="MoaA_NifB_PqqE_Fe-S-bd_CS"/>
</dbReference>
<dbReference type="SFLD" id="SFLDG01067">
    <property type="entry name" value="SPASM/twitch_domain_containing"/>
    <property type="match status" value="1"/>
</dbReference>
<dbReference type="Pfam" id="PF04055">
    <property type="entry name" value="Radical_SAM"/>
    <property type="match status" value="1"/>
</dbReference>
<dbReference type="AlphaFoldDB" id="A0A0F9QNA7"/>
<keyword evidence="2" id="KW-0004">4Fe-4S</keyword>
<dbReference type="PROSITE" id="PS51918">
    <property type="entry name" value="RADICAL_SAM"/>
    <property type="match status" value="1"/>
</dbReference>
<evidence type="ECO:0000313" key="8">
    <source>
        <dbReference type="EMBL" id="KKN43914.1"/>
    </source>
</evidence>
<evidence type="ECO:0000256" key="5">
    <source>
        <dbReference type="ARBA" id="ARBA00023004"/>
    </source>
</evidence>
<gene>
    <name evidence="8" type="ORF">LCGC14_0698630</name>
</gene>
<sequence length="340" mass="38259">MQLEEIGFYTLSDERARTTSEQSRLMRCELILTDICNFNCPYCRGPKHEREVFMPFEQARTLVNRWARQGLFAIRFSGGEPTMYPRLDDLVALAAKRGIEHIAVSTNGSATLDRYRRLIDLGVNDFSISLDSYEGEGAIRMSGGVDCFDRVTSNIRELSKLTYVTVGMVFTRMTAATAKVCVEFAADLGVADIRVLSAAQYDGALEGLVDLPDEFLDRFPILKYRVENFRAGRNVRGLREQDSRRCPLVLDDITVAGDHHFPCIIYLREGGTPIGIANGSTRAARAEWYRGHDTHEDPICRGNCLDVCIDHNNKAAAHLPVEGWQSLPKQEGEQCRTQQR</sequence>
<comment type="caution">
    <text evidence="8">The sequence shown here is derived from an EMBL/GenBank/DDBJ whole genome shotgun (WGS) entry which is preliminary data.</text>
</comment>
<feature type="domain" description="Radical SAM core" evidence="7">
    <location>
        <begin position="21"/>
        <end position="239"/>
    </location>
</feature>
<evidence type="ECO:0000259" key="7">
    <source>
        <dbReference type="PROSITE" id="PS51918"/>
    </source>
</evidence>
<accession>A0A0F9QNA7</accession>
<dbReference type="GO" id="GO:0051539">
    <property type="term" value="F:4 iron, 4 sulfur cluster binding"/>
    <property type="evidence" value="ECO:0007669"/>
    <property type="project" value="UniProtKB-KW"/>
</dbReference>
<dbReference type="PANTHER" id="PTHR11228:SF34">
    <property type="entry name" value="TUNGSTEN-CONTAINING ALDEHYDE FERREDOXIN OXIDOREDUCTASE COFACTOR MODIFYING PROTEIN"/>
    <property type="match status" value="1"/>
</dbReference>
<keyword evidence="6" id="KW-0411">Iron-sulfur</keyword>
<dbReference type="CDD" id="cd01335">
    <property type="entry name" value="Radical_SAM"/>
    <property type="match status" value="1"/>
</dbReference>
<dbReference type="PANTHER" id="PTHR11228">
    <property type="entry name" value="RADICAL SAM DOMAIN PROTEIN"/>
    <property type="match status" value="1"/>
</dbReference>
<dbReference type="GO" id="GO:0046872">
    <property type="term" value="F:metal ion binding"/>
    <property type="evidence" value="ECO:0007669"/>
    <property type="project" value="UniProtKB-KW"/>
</dbReference>
<dbReference type="PROSITE" id="PS01305">
    <property type="entry name" value="MOAA_NIFB_PQQE"/>
    <property type="match status" value="1"/>
</dbReference>
<protein>
    <recommendedName>
        <fullName evidence="7">Radical SAM core domain-containing protein</fullName>
    </recommendedName>
</protein>
<dbReference type="InterPro" id="IPR013785">
    <property type="entry name" value="Aldolase_TIM"/>
</dbReference>
<dbReference type="InterPro" id="IPR058240">
    <property type="entry name" value="rSAM_sf"/>
</dbReference>
<dbReference type="EMBL" id="LAZR01001482">
    <property type="protein sequence ID" value="KKN43914.1"/>
    <property type="molecule type" value="Genomic_DNA"/>
</dbReference>
<dbReference type="InterPro" id="IPR050377">
    <property type="entry name" value="Radical_SAM_PqqE_MftC-like"/>
</dbReference>
<evidence type="ECO:0000256" key="1">
    <source>
        <dbReference type="ARBA" id="ARBA00001966"/>
    </source>
</evidence>
<reference evidence="8" key="1">
    <citation type="journal article" date="2015" name="Nature">
        <title>Complex archaea that bridge the gap between prokaryotes and eukaryotes.</title>
        <authorList>
            <person name="Spang A."/>
            <person name="Saw J.H."/>
            <person name="Jorgensen S.L."/>
            <person name="Zaremba-Niedzwiedzka K."/>
            <person name="Martijn J."/>
            <person name="Lind A.E."/>
            <person name="van Eijk R."/>
            <person name="Schleper C."/>
            <person name="Guy L."/>
            <person name="Ettema T.J."/>
        </authorList>
    </citation>
    <scope>NUCLEOTIDE SEQUENCE</scope>
</reference>
<dbReference type="SUPFAM" id="SSF102114">
    <property type="entry name" value="Radical SAM enzymes"/>
    <property type="match status" value="1"/>
</dbReference>
<keyword evidence="3" id="KW-0949">S-adenosyl-L-methionine</keyword>
<dbReference type="InterPro" id="IPR006638">
    <property type="entry name" value="Elp3/MiaA/NifB-like_rSAM"/>
</dbReference>
<name>A0A0F9QNA7_9ZZZZ</name>
<dbReference type="Gene3D" id="3.20.20.70">
    <property type="entry name" value="Aldolase class I"/>
    <property type="match status" value="1"/>
</dbReference>
<organism evidence="8">
    <name type="scientific">marine sediment metagenome</name>
    <dbReference type="NCBI Taxonomy" id="412755"/>
    <lineage>
        <taxon>unclassified sequences</taxon>
        <taxon>metagenomes</taxon>
        <taxon>ecological metagenomes</taxon>
    </lineage>
</organism>
<dbReference type="SMART" id="SM00729">
    <property type="entry name" value="Elp3"/>
    <property type="match status" value="1"/>
</dbReference>
<dbReference type="InterPro" id="IPR007197">
    <property type="entry name" value="rSAM"/>
</dbReference>
<evidence type="ECO:0000256" key="4">
    <source>
        <dbReference type="ARBA" id="ARBA00022723"/>
    </source>
</evidence>
<keyword evidence="5" id="KW-0408">Iron</keyword>
<proteinExistence type="predicted"/>
<evidence type="ECO:0000256" key="6">
    <source>
        <dbReference type="ARBA" id="ARBA00023014"/>
    </source>
</evidence>
<keyword evidence="4" id="KW-0479">Metal-binding</keyword>
<evidence type="ECO:0000256" key="3">
    <source>
        <dbReference type="ARBA" id="ARBA00022691"/>
    </source>
</evidence>
<evidence type="ECO:0000256" key="2">
    <source>
        <dbReference type="ARBA" id="ARBA00022485"/>
    </source>
</evidence>